<comment type="caution">
    <text evidence="2">The sequence shown here is derived from an EMBL/GenBank/DDBJ whole genome shotgun (WGS) entry which is preliminary data.</text>
</comment>
<protein>
    <recommendedName>
        <fullName evidence="1">THIF-type NAD/FAD binding fold domain-containing protein</fullName>
    </recommendedName>
</protein>
<dbReference type="GO" id="GO:0061504">
    <property type="term" value="P:cyclic threonylcarbamoyladenosine biosynthetic process"/>
    <property type="evidence" value="ECO:0007669"/>
    <property type="project" value="TreeGrafter"/>
</dbReference>
<dbReference type="CDD" id="cd01483">
    <property type="entry name" value="E1_enzyme_family"/>
    <property type="match status" value="1"/>
</dbReference>
<dbReference type="EMBL" id="LUKE01000001">
    <property type="protein sequence ID" value="KYG65835.1"/>
    <property type="molecule type" value="Genomic_DNA"/>
</dbReference>
<dbReference type="InterPro" id="IPR000594">
    <property type="entry name" value="ThiF_NAD_FAD-bd"/>
</dbReference>
<dbReference type="Gene3D" id="3.40.50.720">
    <property type="entry name" value="NAD(P)-binding Rossmann-like Domain"/>
    <property type="match status" value="1"/>
</dbReference>
<dbReference type="InterPro" id="IPR035985">
    <property type="entry name" value="Ubiquitin-activating_enz"/>
</dbReference>
<dbReference type="SUPFAM" id="SSF69572">
    <property type="entry name" value="Activating enzymes of the ubiquitin-like proteins"/>
    <property type="match status" value="1"/>
</dbReference>
<evidence type="ECO:0000259" key="1">
    <source>
        <dbReference type="Pfam" id="PF00899"/>
    </source>
</evidence>
<name>A0A150WNR3_BDEBC</name>
<dbReference type="OrthoDB" id="272552at2"/>
<feature type="domain" description="THIF-type NAD/FAD binding fold" evidence="1">
    <location>
        <begin position="13"/>
        <end position="169"/>
    </location>
</feature>
<reference evidence="2 3" key="1">
    <citation type="submission" date="2016-03" db="EMBL/GenBank/DDBJ databases">
        <authorList>
            <person name="Ploux O."/>
        </authorList>
    </citation>
    <scope>NUCLEOTIDE SEQUENCE [LARGE SCALE GENOMIC DNA]</scope>
    <source>
        <strain evidence="2 3">R0</strain>
    </source>
</reference>
<proteinExistence type="predicted"/>
<evidence type="ECO:0000313" key="2">
    <source>
        <dbReference type="EMBL" id="KYG65835.1"/>
    </source>
</evidence>
<dbReference type="Proteomes" id="UP000075320">
    <property type="component" value="Unassembled WGS sequence"/>
</dbReference>
<dbReference type="Pfam" id="PF00899">
    <property type="entry name" value="ThiF"/>
    <property type="match status" value="1"/>
</dbReference>
<gene>
    <name evidence="2" type="ORF">AZI86_01815</name>
</gene>
<evidence type="ECO:0000313" key="3">
    <source>
        <dbReference type="Proteomes" id="UP000075320"/>
    </source>
</evidence>
<dbReference type="RefSeq" id="WP_061833378.1">
    <property type="nucleotide sequence ID" value="NZ_LUKE01000001.1"/>
</dbReference>
<dbReference type="PANTHER" id="PTHR43267:SF1">
    <property type="entry name" value="TRNA THREONYLCARBAMOYLADENOSINE DEHYDRATASE"/>
    <property type="match status" value="1"/>
</dbReference>
<organism evidence="2 3">
    <name type="scientific">Bdellovibrio bacteriovorus</name>
    <dbReference type="NCBI Taxonomy" id="959"/>
    <lineage>
        <taxon>Bacteria</taxon>
        <taxon>Pseudomonadati</taxon>
        <taxon>Bdellovibrionota</taxon>
        <taxon>Bdellovibrionia</taxon>
        <taxon>Bdellovibrionales</taxon>
        <taxon>Pseudobdellovibrionaceae</taxon>
        <taxon>Bdellovibrio</taxon>
    </lineage>
</organism>
<keyword evidence="3" id="KW-1185">Reference proteome</keyword>
<dbReference type="PANTHER" id="PTHR43267">
    <property type="entry name" value="TRNA THREONYLCARBAMOYLADENOSINE DEHYDRATASE"/>
    <property type="match status" value="1"/>
</dbReference>
<sequence length="280" mass="30908">MNNKYDERILRSIGIFTKEQVYKFKKTKVAIGGLGLGGSIFINLVRMGFENFHIADPDTFERTNINRQRMAKETTIGMRKDECSVEEALAINPEVKIKVFKDGVKKENLSEFLEGVDWVVDVVDLFAMNDKLALNMEAHKRGIPVVTSATLGFTGCCVVFKKGTPSFAEQTGISPDLPYEENLSRYLRFICPEVPPYMWGQLIHAMDRSGYIPFVTPGGEASAAVAASEIAKNIVGLGKAVVSPQGIFVDLANASTTVFEASYKVRLLNIPSDLKTKKVA</sequence>
<dbReference type="InterPro" id="IPR045886">
    <property type="entry name" value="ThiF/MoeB/HesA"/>
</dbReference>
<dbReference type="GO" id="GO:0008641">
    <property type="term" value="F:ubiquitin-like modifier activating enzyme activity"/>
    <property type="evidence" value="ECO:0007669"/>
    <property type="project" value="InterPro"/>
</dbReference>
<dbReference type="GO" id="GO:0061503">
    <property type="term" value="F:tRNA threonylcarbamoyladenosine dehydratase"/>
    <property type="evidence" value="ECO:0007669"/>
    <property type="project" value="TreeGrafter"/>
</dbReference>
<dbReference type="AlphaFoldDB" id="A0A150WNR3"/>
<accession>A0A150WNR3</accession>